<dbReference type="SMART" id="SM00827">
    <property type="entry name" value="PKS_AT"/>
    <property type="match status" value="1"/>
</dbReference>
<accession>A0A5E6MP72</accession>
<comment type="similarity">
    <text evidence="6">Belongs to the fabD family.</text>
</comment>
<evidence type="ECO:0000256" key="1">
    <source>
        <dbReference type="ARBA" id="ARBA00013258"/>
    </source>
</evidence>
<dbReference type="Gene3D" id="3.40.366.10">
    <property type="entry name" value="Malonyl-Coenzyme A Acyl Carrier Protein, domain 2"/>
    <property type="match status" value="1"/>
</dbReference>
<sequence length="292" mass="31940">MGKDLCEIDPDLRRLYEEAEGVLQMPLCSLSFTGPAEALTETVAAQPALFVHGFALFSLLQKRLPAFRFSAVGGLSLGELTAHAVAGTFSFHDGLRLVRTRAAAIQKAAEESSGSMVALIGADRSAAEEIAREAQVDVANYNAPGQIVLSGTLQGLSLVPELAAKRNVRKVVPLDVSGAFHSRLMRKAAEELKTFLQDFPLEIPRIPVYSNYLGRPVREREEIRRSLADQVTGSVRWEDCIRSMLDCHIHQFVEIGPRPILVGLLRRIDSGAQGIALTTVQDLQSHEHELAH</sequence>
<evidence type="ECO:0000313" key="9">
    <source>
        <dbReference type="EMBL" id="VVM07784.1"/>
    </source>
</evidence>
<dbReference type="GO" id="GO:0004314">
    <property type="term" value="F:[acyl-carrier-protein] S-malonyltransferase activity"/>
    <property type="evidence" value="ECO:0007669"/>
    <property type="project" value="UniProtKB-EC"/>
</dbReference>
<evidence type="ECO:0000256" key="7">
    <source>
        <dbReference type="PIRSR" id="PIRSR000446-1"/>
    </source>
</evidence>
<dbReference type="Pfam" id="PF00698">
    <property type="entry name" value="Acyl_transf_1"/>
    <property type="match status" value="1"/>
</dbReference>
<reference evidence="9 10" key="1">
    <citation type="submission" date="2019-09" db="EMBL/GenBank/DDBJ databases">
        <authorList>
            <person name="Cremers G."/>
        </authorList>
    </citation>
    <scope>NUCLEOTIDE SEQUENCE [LARGE SCALE GENOMIC DNA]</scope>
    <source>
        <strain evidence="9">4A</strain>
    </source>
</reference>
<evidence type="ECO:0000256" key="4">
    <source>
        <dbReference type="ARBA" id="ARBA00023315"/>
    </source>
</evidence>
<dbReference type="SUPFAM" id="SSF52151">
    <property type="entry name" value="FabD/lysophospholipase-like"/>
    <property type="match status" value="1"/>
</dbReference>
<dbReference type="InterPro" id="IPR024925">
    <property type="entry name" value="Malonyl_CoA-ACP_transAc"/>
</dbReference>
<dbReference type="EC" id="2.3.1.39" evidence="1 6"/>
<keyword evidence="10" id="KW-1185">Reference proteome</keyword>
<feature type="active site" evidence="7">
    <location>
        <position position="181"/>
    </location>
</feature>
<dbReference type="GO" id="GO:0005829">
    <property type="term" value="C:cytosol"/>
    <property type="evidence" value="ECO:0007669"/>
    <property type="project" value="TreeGrafter"/>
</dbReference>
<feature type="domain" description="Malonyl-CoA:ACP transacylase (MAT)" evidence="8">
    <location>
        <begin position="1"/>
        <end position="283"/>
    </location>
</feature>
<evidence type="ECO:0000313" key="10">
    <source>
        <dbReference type="Proteomes" id="UP000334923"/>
    </source>
</evidence>
<evidence type="ECO:0000256" key="6">
    <source>
        <dbReference type="PIRNR" id="PIRNR000446"/>
    </source>
</evidence>
<dbReference type="EMBL" id="CABFVA020000112">
    <property type="protein sequence ID" value="VVM07784.1"/>
    <property type="molecule type" value="Genomic_DNA"/>
</dbReference>
<keyword evidence="4 6" id="KW-0012">Acyltransferase</keyword>
<dbReference type="Gene3D" id="3.30.70.250">
    <property type="entry name" value="Malonyl-CoA ACP transacylase, ACP-binding"/>
    <property type="match status" value="1"/>
</dbReference>
<gene>
    <name evidence="9" type="primary">fabD</name>
    <name evidence="9" type="ORF">MAMT_01922</name>
</gene>
<dbReference type="GO" id="GO:0006633">
    <property type="term" value="P:fatty acid biosynthetic process"/>
    <property type="evidence" value="ECO:0007669"/>
    <property type="project" value="TreeGrafter"/>
</dbReference>
<evidence type="ECO:0000259" key="8">
    <source>
        <dbReference type="SMART" id="SM00827"/>
    </source>
</evidence>
<dbReference type="Proteomes" id="UP000334923">
    <property type="component" value="Unassembled WGS sequence"/>
</dbReference>
<name>A0A5E6MP72_9BACT</name>
<comment type="catalytic activity">
    <reaction evidence="5 6">
        <text>holo-[ACP] + malonyl-CoA = malonyl-[ACP] + CoA</text>
        <dbReference type="Rhea" id="RHEA:41792"/>
        <dbReference type="Rhea" id="RHEA-COMP:9623"/>
        <dbReference type="Rhea" id="RHEA-COMP:9685"/>
        <dbReference type="ChEBI" id="CHEBI:57287"/>
        <dbReference type="ChEBI" id="CHEBI:57384"/>
        <dbReference type="ChEBI" id="CHEBI:64479"/>
        <dbReference type="ChEBI" id="CHEBI:78449"/>
        <dbReference type="EC" id="2.3.1.39"/>
    </reaction>
</comment>
<organism evidence="9 10">
    <name type="scientific">Methylacidimicrobium tartarophylax</name>
    <dbReference type="NCBI Taxonomy" id="1041768"/>
    <lineage>
        <taxon>Bacteria</taxon>
        <taxon>Pseudomonadati</taxon>
        <taxon>Verrucomicrobiota</taxon>
        <taxon>Methylacidimicrobium</taxon>
    </lineage>
</organism>
<proteinExistence type="inferred from homology"/>
<dbReference type="PIRSF" id="PIRSF000446">
    <property type="entry name" value="Mct"/>
    <property type="match status" value="1"/>
</dbReference>
<evidence type="ECO:0000256" key="5">
    <source>
        <dbReference type="ARBA" id="ARBA00048462"/>
    </source>
</evidence>
<dbReference type="InterPro" id="IPR050858">
    <property type="entry name" value="Mal-CoA-ACP_Trans/PKS_FabD"/>
</dbReference>
<feature type="active site" evidence="7">
    <location>
        <position position="76"/>
    </location>
</feature>
<dbReference type="AlphaFoldDB" id="A0A5E6MP72"/>
<evidence type="ECO:0000256" key="2">
    <source>
        <dbReference type="ARBA" id="ARBA00018953"/>
    </source>
</evidence>
<dbReference type="PANTHER" id="PTHR42681">
    <property type="entry name" value="MALONYL-COA-ACYL CARRIER PROTEIN TRANSACYLASE, MITOCHONDRIAL"/>
    <property type="match status" value="1"/>
</dbReference>
<dbReference type="InterPro" id="IPR014043">
    <property type="entry name" value="Acyl_transferase_dom"/>
</dbReference>
<evidence type="ECO:0000256" key="3">
    <source>
        <dbReference type="ARBA" id="ARBA00022679"/>
    </source>
</evidence>
<dbReference type="PANTHER" id="PTHR42681:SF1">
    <property type="entry name" value="MALONYL-COA-ACYL CARRIER PROTEIN TRANSACYLASE, MITOCHONDRIAL"/>
    <property type="match status" value="1"/>
</dbReference>
<dbReference type="InterPro" id="IPR016035">
    <property type="entry name" value="Acyl_Trfase/lysoPLipase"/>
</dbReference>
<protein>
    <recommendedName>
        <fullName evidence="2 6">Malonyl CoA-acyl carrier protein transacylase</fullName>
        <ecNumber evidence="1 6">2.3.1.39</ecNumber>
    </recommendedName>
</protein>
<dbReference type="InterPro" id="IPR016036">
    <property type="entry name" value="Malonyl_transacylase_ACP-bd"/>
</dbReference>
<dbReference type="InterPro" id="IPR001227">
    <property type="entry name" value="Ac_transferase_dom_sf"/>
</dbReference>
<dbReference type="SUPFAM" id="SSF55048">
    <property type="entry name" value="Probable ACP-binding domain of malonyl-CoA ACP transacylase"/>
    <property type="match status" value="1"/>
</dbReference>
<keyword evidence="3 6" id="KW-0808">Transferase</keyword>